<proteinExistence type="predicted"/>
<dbReference type="InterPro" id="IPR036249">
    <property type="entry name" value="Thioredoxin-like_sf"/>
</dbReference>
<dbReference type="EMBL" id="CP014692">
    <property type="protein sequence ID" value="AQS84785.1"/>
    <property type="molecule type" value="Genomic_DNA"/>
</dbReference>
<evidence type="ECO:0000313" key="3">
    <source>
        <dbReference type="Proteomes" id="UP000188937"/>
    </source>
</evidence>
<dbReference type="InterPro" id="IPR013740">
    <property type="entry name" value="Redoxin"/>
</dbReference>
<name>A0A1U9KG55_ACEAC</name>
<dbReference type="PANTHER" id="PTHR42852:SF13">
    <property type="entry name" value="PROTEIN DIPZ"/>
    <property type="match status" value="1"/>
</dbReference>
<feature type="domain" description="Thioredoxin" evidence="1">
    <location>
        <begin position="56"/>
        <end position="198"/>
    </location>
</feature>
<protein>
    <submittedName>
        <fullName evidence="2">Alkyl hydroperoxide reductase</fullName>
    </submittedName>
</protein>
<dbReference type="Pfam" id="PF08534">
    <property type="entry name" value="Redoxin"/>
    <property type="match status" value="1"/>
</dbReference>
<dbReference type="STRING" id="435.A0U92_08325"/>
<gene>
    <name evidence="2" type="ORF">A0U92_08325</name>
</gene>
<dbReference type="OrthoDB" id="9799347at2"/>
<sequence length="198" mass="21993">MPQHHFRPRVSTAKLKLQRRSILMLAGTLIAGMTPRKPLHAEDITDAPLSLAKLTRTLPQPLTSQTITDGDGIEHSLGDFRGRPTIVHLWATWCGPCIQEIPALATLIPSLTAQGVTVLPVSVDHRGPEVVRPFLSKLHREDFPSFYDQRRVIPNSLEETTLPLTLFLNRQGEIICRHAGPLQWDAPDAAAVLLRLMS</sequence>
<dbReference type="CDD" id="cd02966">
    <property type="entry name" value="TlpA_like_family"/>
    <property type="match status" value="1"/>
</dbReference>
<dbReference type="InterPro" id="IPR050553">
    <property type="entry name" value="Thioredoxin_ResA/DsbE_sf"/>
</dbReference>
<accession>A0A1U9KG55</accession>
<evidence type="ECO:0000259" key="1">
    <source>
        <dbReference type="PROSITE" id="PS51352"/>
    </source>
</evidence>
<dbReference type="AlphaFoldDB" id="A0A1U9KG55"/>
<dbReference type="RefSeq" id="WP_077812825.1">
    <property type="nucleotide sequence ID" value="NZ_CP014692.1"/>
</dbReference>
<dbReference type="GO" id="GO:0016491">
    <property type="term" value="F:oxidoreductase activity"/>
    <property type="evidence" value="ECO:0007669"/>
    <property type="project" value="InterPro"/>
</dbReference>
<keyword evidence="3" id="KW-1185">Reference proteome</keyword>
<organism evidence="2 3">
    <name type="scientific">Acetobacter aceti</name>
    <dbReference type="NCBI Taxonomy" id="435"/>
    <lineage>
        <taxon>Bacteria</taxon>
        <taxon>Pseudomonadati</taxon>
        <taxon>Pseudomonadota</taxon>
        <taxon>Alphaproteobacteria</taxon>
        <taxon>Acetobacterales</taxon>
        <taxon>Acetobacteraceae</taxon>
        <taxon>Acetobacter</taxon>
        <taxon>Acetobacter subgen. Acetobacter</taxon>
    </lineage>
</organism>
<reference evidence="2 3" key="1">
    <citation type="submission" date="2016-03" db="EMBL/GenBank/DDBJ databases">
        <title>Acetic acid bacteria sequencing.</title>
        <authorList>
            <person name="Brandt J."/>
            <person name="Jakob F."/>
            <person name="Vogel R.F."/>
        </authorList>
    </citation>
    <scope>NUCLEOTIDE SEQUENCE [LARGE SCALE GENOMIC DNA]</scope>
    <source>
        <strain evidence="2 3">TMW2.1153</strain>
    </source>
</reference>
<dbReference type="KEGG" id="aace:A0U92_08325"/>
<dbReference type="PROSITE" id="PS51352">
    <property type="entry name" value="THIOREDOXIN_2"/>
    <property type="match status" value="1"/>
</dbReference>
<dbReference type="InterPro" id="IPR013766">
    <property type="entry name" value="Thioredoxin_domain"/>
</dbReference>
<dbReference type="Proteomes" id="UP000188937">
    <property type="component" value="Chromosome"/>
</dbReference>
<evidence type="ECO:0000313" key="2">
    <source>
        <dbReference type="EMBL" id="AQS84785.1"/>
    </source>
</evidence>
<dbReference type="PANTHER" id="PTHR42852">
    <property type="entry name" value="THIOL:DISULFIDE INTERCHANGE PROTEIN DSBE"/>
    <property type="match status" value="1"/>
</dbReference>
<dbReference type="SUPFAM" id="SSF52833">
    <property type="entry name" value="Thioredoxin-like"/>
    <property type="match status" value="1"/>
</dbReference>
<dbReference type="Gene3D" id="3.40.30.10">
    <property type="entry name" value="Glutaredoxin"/>
    <property type="match status" value="1"/>
</dbReference>